<gene>
    <name evidence="2" type="ORF">O181_019234</name>
</gene>
<dbReference type="EMBL" id="AVOT02005611">
    <property type="protein sequence ID" value="MBW0479519.1"/>
    <property type="molecule type" value="Genomic_DNA"/>
</dbReference>
<dbReference type="Proteomes" id="UP000765509">
    <property type="component" value="Unassembled WGS sequence"/>
</dbReference>
<comment type="caution">
    <text evidence="2">The sequence shown here is derived from an EMBL/GenBank/DDBJ whole genome shotgun (WGS) entry which is preliminary data.</text>
</comment>
<keyword evidence="3" id="KW-1185">Reference proteome</keyword>
<accession>A0A9Q3C6P3</accession>
<organism evidence="2 3">
    <name type="scientific">Austropuccinia psidii MF-1</name>
    <dbReference type="NCBI Taxonomy" id="1389203"/>
    <lineage>
        <taxon>Eukaryota</taxon>
        <taxon>Fungi</taxon>
        <taxon>Dikarya</taxon>
        <taxon>Basidiomycota</taxon>
        <taxon>Pucciniomycotina</taxon>
        <taxon>Pucciniomycetes</taxon>
        <taxon>Pucciniales</taxon>
        <taxon>Sphaerophragmiaceae</taxon>
        <taxon>Austropuccinia</taxon>
    </lineage>
</organism>
<evidence type="ECO:0008006" key="4">
    <source>
        <dbReference type="Google" id="ProtNLM"/>
    </source>
</evidence>
<evidence type="ECO:0000256" key="1">
    <source>
        <dbReference type="SAM" id="MobiDB-lite"/>
    </source>
</evidence>
<dbReference type="AlphaFoldDB" id="A0A9Q3C6P3"/>
<evidence type="ECO:0000313" key="3">
    <source>
        <dbReference type="Proteomes" id="UP000765509"/>
    </source>
</evidence>
<dbReference type="OrthoDB" id="4924145at2759"/>
<proteinExistence type="predicted"/>
<name>A0A9Q3C6P3_9BASI</name>
<dbReference type="SMART" id="SM00614">
    <property type="entry name" value="ZnF_BED"/>
    <property type="match status" value="1"/>
</dbReference>
<feature type="compositionally biased region" description="Low complexity" evidence="1">
    <location>
        <begin position="1"/>
        <end position="17"/>
    </location>
</feature>
<reference evidence="2" key="1">
    <citation type="submission" date="2021-03" db="EMBL/GenBank/DDBJ databases">
        <title>Draft genome sequence of rust myrtle Austropuccinia psidii MF-1, a brazilian biotype.</title>
        <authorList>
            <person name="Quecine M.C."/>
            <person name="Pachon D.M.R."/>
            <person name="Bonatelli M.L."/>
            <person name="Correr F.H."/>
            <person name="Franceschini L.M."/>
            <person name="Leite T.F."/>
            <person name="Margarido G.R.A."/>
            <person name="Almeida C.A."/>
            <person name="Ferrarezi J.A."/>
            <person name="Labate C.A."/>
        </authorList>
    </citation>
    <scope>NUCLEOTIDE SEQUENCE</scope>
    <source>
        <strain evidence="2">MF-1</strain>
    </source>
</reference>
<feature type="region of interest" description="Disordered" evidence="1">
    <location>
        <begin position="1"/>
        <end position="29"/>
    </location>
</feature>
<feature type="compositionally biased region" description="Polar residues" evidence="1">
    <location>
        <begin position="18"/>
        <end position="29"/>
    </location>
</feature>
<sequence length="123" mass="13823">MSSVPPSHPSTESTPSEANHTTQISTTDLTQPTKRSWVWLYFSDVDDNHVQCQVNNPAGKCCNQKLKCNQTGSTKSMSQHLNLLHCLTSINHHHGVQRSQATLDDFLKNCNLKRYVSTFSSYT</sequence>
<evidence type="ECO:0000313" key="2">
    <source>
        <dbReference type="EMBL" id="MBW0479519.1"/>
    </source>
</evidence>
<protein>
    <recommendedName>
        <fullName evidence="4">BED-type domain-containing protein</fullName>
    </recommendedName>
</protein>